<protein>
    <submittedName>
        <fullName evidence="2">Acetyl-CoA acetyltransferase</fullName>
    </submittedName>
</protein>
<dbReference type="InterPro" id="IPR002155">
    <property type="entry name" value="Thiolase"/>
</dbReference>
<dbReference type="OrthoDB" id="9790314at2"/>
<keyword evidence="2" id="KW-0808">Transferase</keyword>
<dbReference type="Gene3D" id="3.40.47.10">
    <property type="match status" value="1"/>
</dbReference>
<dbReference type="SUPFAM" id="SSF53901">
    <property type="entry name" value="Thiolase-like"/>
    <property type="match status" value="2"/>
</dbReference>
<comment type="caution">
    <text evidence="2">The sequence shown here is derived from an EMBL/GenBank/DDBJ whole genome shotgun (WGS) entry which is preliminary data.</text>
</comment>
<name>A0A4R4D6F9_9PROT</name>
<gene>
    <name evidence="2" type="ORF">EXY23_24630</name>
</gene>
<dbReference type="EMBL" id="SKBM01000038">
    <property type="protein sequence ID" value="TCZ53626.1"/>
    <property type="molecule type" value="Genomic_DNA"/>
</dbReference>
<dbReference type="Pfam" id="PF22691">
    <property type="entry name" value="Thiolase_C_1"/>
    <property type="match status" value="1"/>
</dbReference>
<dbReference type="PANTHER" id="PTHR42870:SF1">
    <property type="entry name" value="NON-SPECIFIC LIPID-TRANSFER PROTEIN-LIKE 2"/>
    <property type="match status" value="1"/>
</dbReference>
<dbReference type="InterPro" id="IPR055140">
    <property type="entry name" value="Thiolase_C_2"/>
</dbReference>
<feature type="domain" description="Thiolase C-terminal" evidence="1">
    <location>
        <begin position="256"/>
        <end position="387"/>
    </location>
</feature>
<accession>A0A4R4D6F9</accession>
<dbReference type="PIRSF" id="PIRSF000429">
    <property type="entry name" value="Ac-CoA_Ac_transf"/>
    <property type="match status" value="1"/>
</dbReference>
<dbReference type="RefSeq" id="WP_132296315.1">
    <property type="nucleotide sequence ID" value="NZ_SKBM01000038.1"/>
</dbReference>
<dbReference type="InterPro" id="IPR016039">
    <property type="entry name" value="Thiolase-like"/>
</dbReference>
<dbReference type="AlphaFoldDB" id="A0A4R4D6F9"/>
<evidence type="ECO:0000313" key="3">
    <source>
        <dbReference type="Proteomes" id="UP000295023"/>
    </source>
</evidence>
<dbReference type="CDD" id="cd00829">
    <property type="entry name" value="SCP-x_thiolase"/>
    <property type="match status" value="1"/>
</dbReference>
<dbReference type="PANTHER" id="PTHR42870">
    <property type="entry name" value="ACETYL-COA C-ACETYLTRANSFERASE"/>
    <property type="match status" value="1"/>
</dbReference>
<reference evidence="2 3" key="1">
    <citation type="submission" date="2019-03" db="EMBL/GenBank/DDBJ databases">
        <title>Paracraurococcus aquatilis NE82 genome sequence.</title>
        <authorList>
            <person name="Zhao Y."/>
            <person name="Du Z."/>
        </authorList>
    </citation>
    <scope>NUCLEOTIDE SEQUENCE [LARGE SCALE GENOMIC DNA]</scope>
    <source>
        <strain evidence="2 3">NE82</strain>
    </source>
</reference>
<organism evidence="2 3">
    <name type="scientific">Roseicella aquatilis</name>
    <dbReference type="NCBI Taxonomy" id="2527868"/>
    <lineage>
        <taxon>Bacteria</taxon>
        <taxon>Pseudomonadati</taxon>
        <taxon>Pseudomonadota</taxon>
        <taxon>Alphaproteobacteria</taxon>
        <taxon>Acetobacterales</taxon>
        <taxon>Roseomonadaceae</taxon>
        <taxon>Roseicella</taxon>
    </lineage>
</organism>
<proteinExistence type="predicted"/>
<evidence type="ECO:0000259" key="1">
    <source>
        <dbReference type="Pfam" id="PF22691"/>
    </source>
</evidence>
<dbReference type="Proteomes" id="UP000295023">
    <property type="component" value="Unassembled WGS sequence"/>
</dbReference>
<sequence>MSERTLRGKVAIAGVGESTYYKHGQSPDAEFKLALIAILEACRDAGIDPREVDGFASYGGDRSEAVRLAAALGIRELRFSNMHWGGGGGGVAASVANAGAAVLSGMANCVIAFRSLAQGQFARYGRGAQATAVGGDDAFLAPYGLMSPAQRFAMKITRFMTDHGIRHEALRAIAMASYHHAQTNPRAVMQGRPLTEEKYDASRWIIEPFHRLFDCCQENDGAGAVLVVPAERAKDLPHRPTYLLGAAQGGHHRSAAPVHNAPDYASAHFKTVARNMWEMARLGPRDCDVVQAYENFTGGVLLSLVEHGFVDPHHANEQLVLENLLAPSGRMPMNTSGGNLAECYMHGLEMVNEAVRQLRGKACNQVPGANVVAVLGGPMVTPVSSLVLGTEAAL</sequence>
<dbReference type="GO" id="GO:0003988">
    <property type="term" value="F:acetyl-CoA C-acyltransferase activity"/>
    <property type="evidence" value="ECO:0007669"/>
    <property type="project" value="UniProtKB-ARBA"/>
</dbReference>
<keyword evidence="3" id="KW-1185">Reference proteome</keyword>
<evidence type="ECO:0000313" key="2">
    <source>
        <dbReference type="EMBL" id="TCZ53626.1"/>
    </source>
</evidence>